<dbReference type="AlphaFoldDB" id="A0A0A9HMT8"/>
<feature type="region of interest" description="Disordered" evidence="1">
    <location>
        <begin position="49"/>
        <end position="74"/>
    </location>
</feature>
<accession>A0A0A9HMT8</accession>
<feature type="region of interest" description="Disordered" evidence="1">
    <location>
        <begin position="1"/>
        <end position="20"/>
    </location>
</feature>
<evidence type="ECO:0000313" key="2">
    <source>
        <dbReference type="EMBL" id="JAE37134.1"/>
    </source>
</evidence>
<reference evidence="2" key="2">
    <citation type="journal article" date="2015" name="Data Brief">
        <title>Shoot transcriptome of the giant reed, Arundo donax.</title>
        <authorList>
            <person name="Barrero R.A."/>
            <person name="Guerrero F.D."/>
            <person name="Moolhuijzen P."/>
            <person name="Goolsby J.A."/>
            <person name="Tidwell J."/>
            <person name="Bellgard S.E."/>
            <person name="Bellgard M.I."/>
        </authorList>
    </citation>
    <scope>NUCLEOTIDE SEQUENCE</scope>
    <source>
        <tissue evidence="2">Shoot tissue taken approximately 20 cm above the soil surface</tissue>
    </source>
</reference>
<feature type="compositionally biased region" description="Polar residues" evidence="1">
    <location>
        <begin position="1"/>
        <end position="12"/>
    </location>
</feature>
<organism evidence="2">
    <name type="scientific">Arundo donax</name>
    <name type="common">Giant reed</name>
    <name type="synonym">Donax arundinaceus</name>
    <dbReference type="NCBI Taxonomy" id="35708"/>
    <lineage>
        <taxon>Eukaryota</taxon>
        <taxon>Viridiplantae</taxon>
        <taxon>Streptophyta</taxon>
        <taxon>Embryophyta</taxon>
        <taxon>Tracheophyta</taxon>
        <taxon>Spermatophyta</taxon>
        <taxon>Magnoliopsida</taxon>
        <taxon>Liliopsida</taxon>
        <taxon>Poales</taxon>
        <taxon>Poaceae</taxon>
        <taxon>PACMAD clade</taxon>
        <taxon>Arundinoideae</taxon>
        <taxon>Arundineae</taxon>
        <taxon>Arundo</taxon>
    </lineage>
</organism>
<dbReference type="EMBL" id="GBRH01160762">
    <property type="protein sequence ID" value="JAE37134.1"/>
    <property type="molecule type" value="Transcribed_RNA"/>
</dbReference>
<reference evidence="2" key="1">
    <citation type="submission" date="2014-09" db="EMBL/GenBank/DDBJ databases">
        <authorList>
            <person name="Magalhaes I.L.F."/>
            <person name="Oliveira U."/>
            <person name="Santos F.R."/>
            <person name="Vidigal T.H.D.A."/>
            <person name="Brescovit A.D."/>
            <person name="Santos A.J."/>
        </authorList>
    </citation>
    <scope>NUCLEOTIDE SEQUENCE</scope>
    <source>
        <tissue evidence="2">Shoot tissue taken approximately 20 cm above the soil surface</tissue>
    </source>
</reference>
<evidence type="ECO:0000256" key="1">
    <source>
        <dbReference type="SAM" id="MobiDB-lite"/>
    </source>
</evidence>
<sequence>MPGTTIISTTDHYPTRKRKERERCHMIPWIPSPSPRCCCCLVRGAPGDPNGDGGKGGAPTDPPPAASGSGTCGRHLHSAAAAGVVLRLPQLGPEALLRHRERAVRHLLA</sequence>
<name>A0A0A9HMT8_ARUDO</name>
<protein>
    <submittedName>
        <fullName evidence="2">ABAH2</fullName>
    </submittedName>
</protein>
<proteinExistence type="predicted"/>